<evidence type="ECO:0000256" key="5">
    <source>
        <dbReference type="ARBA" id="ARBA00022801"/>
    </source>
</evidence>
<dbReference type="Proteomes" id="UP000604046">
    <property type="component" value="Unassembled WGS sequence"/>
</dbReference>
<dbReference type="GO" id="GO:0005509">
    <property type="term" value="F:calcium ion binding"/>
    <property type="evidence" value="ECO:0007669"/>
    <property type="project" value="InterPro"/>
</dbReference>
<evidence type="ECO:0000256" key="11">
    <source>
        <dbReference type="PIRSR" id="PIRSR601382-3"/>
    </source>
</evidence>
<evidence type="ECO:0000256" key="9">
    <source>
        <dbReference type="ARBA" id="ARBA00048605"/>
    </source>
</evidence>
<keyword evidence="16" id="KW-1185">Reference proteome</keyword>
<keyword evidence="7 11" id="KW-1015">Disulfide bond</keyword>
<organism evidence="15 16">
    <name type="scientific">Symbiodinium natans</name>
    <dbReference type="NCBI Taxonomy" id="878477"/>
    <lineage>
        <taxon>Eukaryota</taxon>
        <taxon>Sar</taxon>
        <taxon>Alveolata</taxon>
        <taxon>Dinophyceae</taxon>
        <taxon>Suessiales</taxon>
        <taxon>Symbiodiniaceae</taxon>
        <taxon>Symbiodinium</taxon>
    </lineage>
</organism>
<feature type="compositionally biased region" description="Polar residues" evidence="14">
    <location>
        <begin position="381"/>
        <end position="399"/>
    </location>
</feature>
<keyword evidence="5 12" id="KW-0378">Hydrolase</keyword>
<feature type="region of interest" description="Disordered" evidence="14">
    <location>
        <begin position="110"/>
        <end position="129"/>
    </location>
</feature>
<evidence type="ECO:0000313" key="15">
    <source>
        <dbReference type="EMBL" id="CAE7257631.1"/>
    </source>
</evidence>
<sequence>MEWKYLTAVTGNCSYSRAQDLVLRTLNRSLELQNRGLAAILLKADGTAFGSPENRISLGSRGDSFYEYLLKDSLFSGQEADPLAWTLWNSFRRKLPDLLVEVDPKLAAKARTKRRRKQKPDEAPRGLGGSRGGWYETWREWPTPWLFVKEVSLSQTIPKMDHLICFLPGALALEVLHERSPDNRKSRVDLILAHKLVETCVHTYWRTVSDLAPEITRFNALGLVDDLGSMHNILRPETIESLFVLWRTTKKQVYRNWGQRMLCAFYRSKTPFGFASLHNVNQPSKMRDDMPSFFVAETLKYLFLLFSDDAALPLDQFVLGTEAHPLPILHTLEQNGSSSWPCGRGDIFTQQEHGALLQAEEPAPEPATELRSELPDERSSEPVSSQSDGTPTSVASSEEVQAEAKVCDRERLQELALRIQELQHELREEHASCSDAGDPTCWVGGYSYQECCIPPPGNPLCWDADFTYARCCR</sequence>
<dbReference type="InterPro" id="IPR012341">
    <property type="entry name" value="6hp_glycosidase-like_sf"/>
</dbReference>
<dbReference type="Gene3D" id="1.50.10.10">
    <property type="match status" value="1"/>
</dbReference>
<feature type="coiled-coil region" evidence="13">
    <location>
        <begin position="405"/>
        <end position="432"/>
    </location>
</feature>
<dbReference type="AlphaFoldDB" id="A0A812M6I2"/>
<protein>
    <recommendedName>
        <fullName evidence="12">alpha-1,2-Mannosidase</fullName>
        <ecNumber evidence="12">3.2.1.-</ecNumber>
    </recommendedName>
</protein>
<feature type="compositionally biased region" description="Basic and acidic residues" evidence="14">
    <location>
        <begin position="368"/>
        <end position="380"/>
    </location>
</feature>
<comment type="cofactor">
    <cofactor evidence="1 10">
        <name>Ca(2+)</name>
        <dbReference type="ChEBI" id="CHEBI:29108"/>
    </cofactor>
</comment>
<evidence type="ECO:0000256" key="2">
    <source>
        <dbReference type="ARBA" id="ARBA00004922"/>
    </source>
</evidence>
<dbReference type="InterPro" id="IPR001382">
    <property type="entry name" value="Glyco_hydro_47"/>
</dbReference>
<evidence type="ECO:0000313" key="16">
    <source>
        <dbReference type="Proteomes" id="UP000604046"/>
    </source>
</evidence>
<keyword evidence="13" id="KW-0175">Coiled coil</keyword>
<dbReference type="PRINTS" id="PR00747">
    <property type="entry name" value="GLYHDRLASE47"/>
</dbReference>
<evidence type="ECO:0000256" key="6">
    <source>
        <dbReference type="ARBA" id="ARBA00022837"/>
    </source>
</evidence>
<evidence type="ECO:0000256" key="1">
    <source>
        <dbReference type="ARBA" id="ARBA00001913"/>
    </source>
</evidence>
<dbReference type="InterPro" id="IPR036026">
    <property type="entry name" value="Seven-hairpin_glycosidases"/>
</dbReference>
<comment type="catalytic activity">
    <reaction evidence="9">
        <text>N(4)-(alpha-D-Man-(1-&gt;2)-alpha-D-Man-(1-&gt;2)-alpha-D-Man-(1-&gt;3)-[alpha-D-Man-(1-&gt;2)-alpha-D-Man-(1-&gt;3)-[alpha-D-Man-(1-&gt;2)-alpha-D-Man-(1-&gt;6)]-alpha-D-Man-(1-&gt;6)]-beta-D-Man-(1-&gt;4)-beta-D-GlcNAc-(1-&gt;4)-beta-D-GlcNAc)-L-asparaginyl-[protein] (N-glucan mannose isomer 9A1,2,3B1,2,3) + 4 H2O = N(4)-(alpha-D-Man-(1-&gt;3)-[alpha-D-Man-(1-&gt;3)-[alpha-D-Man-(1-&gt;6)]-alpha-D-Man-(1-&gt;6)]-beta-D-Man-(1-&gt;4)-beta-D-GlcNAc-(1-&gt;4)-beta-D-GlcNAc)-L-asparaginyl-[protein] (N-glucan mannose isomer 5A1,2) + 4 beta-D-mannose</text>
        <dbReference type="Rhea" id="RHEA:56008"/>
        <dbReference type="Rhea" id="RHEA-COMP:14356"/>
        <dbReference type="Rhea" id="RHEA-COMP:14367"/>
        <dbReference type="ChEBI" id="CHEBI:15377"/>
        <dbReference type="ChEBI" id="CHEBI:28563"/>
        <dbReference type="ChEBI" id="CHEBI:59087"/>
        <dbReference type="ChEBI" id="CHEBI:139493"/>
        <dbReference type="EC" id="3.2.1.113"/>
    </reaction>
</comment>
<dbReference type="GO" id="GO:0016020">
    <property type="term" value="C:membrane"/>
    <property type="evidence" value="ECO:0007669"/>
    <property type="project" value="InterPro"/>
</dbReference>
<keyword evidence="4 10" id="KW-0479">Metal-binding</keyword>
<dbReference type="OrthoDB" id="419650at2759"/>
<feature type="binding site" evidence="10">
    <location>
        <position position="321"/>
    </location>
    <ligand>
        <name>Ca(2+)</name>
        <dbReference type="ChEBI" id="CHEBI:29108"/>
    </ligand>
</feature>
<evidence type="ECO:0000256" key="13">
    <source>
        <dbReference type="SAM" id="Coils"/>
    </source>
</evidence>
<evidence type="ECO:0000256" key="10">
    <source>
        <dbReference type="PIRSR" id="PIRSR601382-2"/>
    </source>
</evidence>
<dbReference type="InterPro" id="IPR050749">
    <property type="entry name" value="Glycosyl_Hydrolase_47"/>
</dbReference>
<dbReference type="EMBL" id="CAJNDS010001391">
    <property type="protein sequence ID" value="CAE7257631.1"/>
    <property type="molecule type" value="Genomic_DNA"/>
</dbReference>
<dbReference type="SUPFAM" id="SSF48225">
    <property type="entry name" value="Seven-hairpin glycosidases"/>
    <property type="match status" value="1"/>
</dbReference>
<comment type="catalytic activity">
    <reaction evidence="8">
        <text>N(4)-(alpha-D-Man-(1-&gt;2)-alpha-D-Man-(1-&gt;2)-alpha-D-Man-(1-&gt;3)-[alpha-D-Man-(1-&gt;3)-[alpha-D-Man-(1-&gt;2)-alpha-D-Man-(1-&gt;6)]-alpha-D-Man-(1-&gt;6)]-beta-D-Man-(1-&gt;4)-beta-D-GlcNAc-(1-&gt;4)-beta-D-GlcNAc)-L-asparaginyl-[protein] (N-glucan mannose isomer 8A1,2,3B1,3) + 3 H2O = N(4)-(alpha-D-Man-(1-&gt;3)-[alpha-D-Man-(1-&gt;3)-[alpha-D-Man-(1-&gt;6)]-alpha-D-Man-(1-&gt;6)]-beta-D-Man-(1-&gt;4)-beta-D-GlcNAc-(1-&gt;4)-beta-D-GlcNAc)-L-asparaginyl-[protein] (N-glucan mannose isomer 5A1,2) + 3 beta-D-mannose</text>
        <dbReference type="Rhea" id="RHEA:56028"/>
        <dbReference type="Rhea" id="RHEA-COMP:14358"/>
        <dbReference type="Rhea" id="RHEA-COMP:14367"/>
        <dbReference type="ChEBI" id="CHEBI:15377"/>
        <dbReference type="ChEBI" id="CHEBI:28563"/>
        <dbReference type="ChEBI" id="CHEBI:59087"/>
        <dbReference type="ChEBI" id="CHEBI:60628"/>
        <dbReference type="EC" id="3.2.1.113"/>
    </reaction>
</comment>
<dbReference type="GO" id="GO:0004571">
    <property type="term" value="F:mannosyl-oligosaccharide 1,2-alpha-mannosidase activity"/>
    <property type="evidence" value="ECO:0007669"/>
    <property type="project" value="UniProtKB-EC"/>
</dbReference>
<evidence type="ECO:0000256" key="12">
    <source>
        <dbReference type="RuleBase" id="RU361193"/>
    </source>
</evidence>
<evidence type="ECO:0000256" key="14">
    <source>
        <dbReference type="SAM" id="MobiDB-lite"/>
    </source>
</evidence>
<name>A0A812M6I2_9DINO</name>
<keyword evidence="6 10" id="KW-0106">Calcium</keyword>
<dbReference type="PANTHER" id="PTHR11742:SF55">
    <property type="entry name" value="ENDOPLASMIC RETICULUM MANNOSYL-OLIGOSACCHARIDE 1,2-ALPHA-MANNOSIDASE"/>
    <property type="match status" value="1"/>
</dbReference>
<feature type="disulfide bond" evidence="11">
    <location>
        <begin position="165"/>
        <end position="200"/>
    </location>
</feature>
<accession>A0A812M6I2</accession>
<evidence type="ECO:0000256" key="4">
    <source>
        <dbReference type="ARBA" id="ARBA00022723"/>
    </source>
</evidence>
<proteinExistence type="inferred from homology"/>
<comment type="caution">
    <text evidence="15">The sequence shown here is derived from an EMBL/GenBank/DDBJ whole genome shotgun (WGS) entry which is preliminary data.</text>
</comment>
<comment type="similarity">
    <text evidence="3 12">Belongs to the glycosyl hydrolase 47 family.</text>
</comment>
<gene>
    <name evidence="15" type="primary">MNS3</name>
    <name evidence="15" type="ORF">SNAT2548_LOCUS13341</name>
</gene>
<dbReference type="PANTHER" id="PTHR11742">
    <property type="entry name" value="MANNOSYL-OLIGOSACCHARIDE ALPHA-1,2-MANNOSIDASE-RELATED"/>
    <property type="match status" value="1"/>
</dbReference>
<dbReference type="GO" id="GO:0005975">
    <property type="term" value="P:carbohydrate metabolic process"/>
    <property type="evidence" value="ECO:0007669"/>
    <property type="project" value="InterPro"/>
</dbReference>
<feature type="region of interest" description="Disordered" evidence="14">
    <location>
        <begin position="359"/>
        <end position="401"/>
    </location>
</feature>
<evidence type="ECO:0000256" key="7">
    <source>
        <dbReference type="ARBA" id="ARBA00023157"/>
    </source>
</evidence>
<dbReference type="Pfam" id="PF01532">
    <property type="entry name" value="Glyco_hydro_47"/>
    <property type="match status" value="2"/>
</dbReference>
<evidence type="ECO:0000256" key="8">
    <source>
        <dbReference type="ARBA" id="ARBA00047669"/>
    </source>
</evidence>
<comment type="pathway">
    <text evidence="2">Protein modification; protein glycosylation.</text>
</comment>
<reference evidence="15" key="1">
    <citation type="submission" date="2021-02" db="EMBL/GenBank/DDBJ databases">
        <authorList>
            <person name="Dougan E. K."/>
            <person name="Rhodes N."/>
            <person name="Thang M."/>
            <person name="Chan C."/>
        </authorList>
    </citation>
    <scope>NUCLEOTIDE SEQUENCE</scope>
</reference>
<dbReference type="EC" id="3.2.1.-" evidence="12"/>
<dbReference type="GO" id="GO:0005783">
    <property type="term" value="C:endoplasmic reticulum"/>
    <property type="evidence" value="ECO:0007669"/>
    <property type="project" value="TreeGrafter"/>
</dbReference>
<evidence type="ECO:0000256" key="3">
    <source>
        <dbReference type="ARBA" id="ARBA00007658"/>
    </source>
</evidence>
<keyword evidence="12" id="KW-0326">Glycosidase</keyword>